<dbReference type="InterPro" id="IPR036086">
    <property type="entry name" value="ParB/Sulfiredoxin_sf"/>
</dbReference>
<organism evidence="2 3">
    <name type="scientific">Fusobacterium mortiferum ATCC 9817</name>
    <dbReference type="NCBI Taxonomy" id="469616"/>
    <lineage>
        <taxon>Bacteria</taxon>
        <taxon>Fusobacteriati</taxon>
        <taxon>Fusobacteriota</taxon>
        <taxon>Fusobacteriia</taxon>
        <taxon>Fusobacteriales</taxon>
        <taxon>Fusobacteriaceae</taxon>
        <taxon>Fusobacterium</taxon>
    </lineage>
</organism>
<keyword evidence="3" id="KW-1185">Reference proteome</keyword>
<name>A0ABN5JFM8_FUSMR</name>
<evidence type="ECO:0000313" key="3">
    <source>
        <dbReference type="Proteomes" id="UP000240258"/>
    </source>
</evidence>
<dbReference type="EMBL" id="CP028102">
    <property type="protein sequence ID" value="AVQ19383.1"/>
    <property type="molecule type" value="Genomic_DNA"/>
</dbReference>
<evidence type="ECO:0000313" key="2">
    <source>
        <dbReference type="EMBL" id="AVQ19383.1"/>
    </source>
</evidence>
<dbReference type="InterPro" id="IPR003115">
    <property type="entry name" value="ParB_N"/>
</dbReference>
<accession>A0ABN5JFM8</accession>
<proteinExistence type="predicted"/>
<dbReference type="Gene3D" id="3.90.1530.10">
    <property type="entry name" value="Conserved hypothetical protein from pyrococcus furiosus pfu- 392566-001, ParB domain"/>
    <property type="match status" value="1"/>
</dbReference>
<dbReference type="PANTHER" id="PTHR33375">
    <property type="entry name" value="CHROMOSOME-PARTITIONING PROTEIN PARB-RELATED"/>
    <property type="match status" value="1"/>
</dbReference>
<feature type="domain" description="ParB-like N-terminal" evidence="1">
    <location>
        <begin position="9"/>
        <end position="95"/>
    </location>
</feature>
<dbReference type="RefSeq" id="WP_005885360.1">
    <property type="nucleotide sequence ID" value="NZ_CP028102.1"/>
</dbReference>
<protein>
    <submittedName>
        <fullName evidence="2">Chromosome partitioning protein ParB</fullName>
    </submittedName>
</protein>
<dbReference type="GeneID" id="62763841"/>
<evidence type="ECO:0000259" key="1">
    <source>
        <dbReference type="SMART" id="SM00470"/>
    </source>
</evidence>
<dbReference type="PANTHER" id="PTHR33375:SF1">
    <property type="entry name" value="CHROMOSOME-PARTITIONING PROTEIN PARB-RELATED"/>
    <property type="match status" value="1"/>
</dbReference>
<dbReference type="SUPFAM" id="SSF110849">
    <property type="entry name" value="ParB/Sulfiredoxin"/>
    <property type="match status" value="1"/>
</dbReference>
<dbReference type="InterPro" id="IPR050336">
    <property type="entry name" value="Chromosome_partition/occlusion"/>
</dbReference>
<dbReference type="SMART" id="SM00470">
    <property type="entry name" value="ParB"/>
    <property type="match status" value="1"/>
</dbReference>
<dbReference type="Pfam" id="PF02195">
    <property type="entry name" value="ParB_N"/>
    <property type="match status" value="1"/>
</dbReference>
<reference evidence="3" key="1">
    <citation type="journal article" date="2018" name="MSphere">
        <title>Fusobacterium Genomics Using MinION and Illumina Sequencing Enables Genome Completion and Correction.</title>
        <authorList>
            <person name="Todd S.M."/>
            <person name="Settlage R.E."/>
            <person name="Lahmers K.K."/>
            <person name="Slade D.J."/>
        </authorList>
    </citation>
    <scope>NUCLEOTIDE SEQUENCE [LARGE SCALE GENOMIC DNA]</scope>
    <source>
        <strain evidence="3">ATCC 9817</strain>
    </source>
</reference>
<sequence>MKEQVLKILYLNISEIKEYENNSKEHPEWQISQIANSIKKFGFNDPIAIDENNIIIEGHGRYLAAKKLGLNKIPCIQLKELKEEEKKAYIITHNKLTMNTGFDLEKLKAELEMLKLTNIDLELTGFERTELEDIMSDETELNLLPVEDALDENDPNKLVGLVCPCCGHKAKKKEFLECDIDG</sequence>
<gene>
    <name evidence="2" type="ORF">C4N19_09885</name>
</gene>
<dbReference type="Proteomes" id="UP000240258">
    <property type="component" value="Chromosome"/>
</dbReference>
<dbReference type="CDD" id="cd16403">
    <property type="entry name" value="ParB_N_like_MT"/>
    <property type="match status" value="1"/>
</dbReference>